<dbReference type="InterPro" id="IPR038514">
    <property type="entry name" value="AAR2_C_sf"/>
</dbReference>
<dbReference type="PANTHER" id="PTHR12689:SF4">
    <property type="entry name" value="PROTEIN AAR2 HOMOLOG"/>
    <property type="match status" value="1"/>
</dbReference>
<keyword evidence="5" id="KW-1185">Reference proteome</keyword>
<dbReference type="Pfam" id="PF20981">
    <property type="entry name" value="AAR2_1st"/>
    <property type="match status" value="1"/>
</dbReference>
<dbReference type="InterPro" id="IPR007946">
    <property type="entry name" value="AAR2"/>
</dbReference>
<proteinExistence type="inferred from homology"/>
<protein>
    <submittedName>
        <fullName evidence="4">Uncharacterized protein</fullName>
    </submittedName>
</protein>
<accession>A0A4Z0YSE3</accession>
<sequence>MEDSEIDSEISSKVTSPSGGDVFILDGLPANFTVGCDATSFNSAQPFPGFRDIPPGTHLIWVAPSESTSSRTGYWICTPEIGDTQLGQVYVKQWGEYDEVLSDPTDQTGERFQNKRLERDFAHLSPYHLRAASTEYSHKLALSQGDEHPLDLLGDQNIWYQLTFAIQPNLLNRIIGQARNNTWHVTTADSVAGDARLAEEAQLYASGMSQLQFTFPMDARLINPEATGSERTRQALDPTGWIIEKLESPNSDLRPEDLTGEFQFAFIVGMHLGNFSCLEQWFFLATRLIFRSYSLTIERPEQARNLIQTFHAQLLYNDRYLQGDVFELMPEHTRKLQLALTTYQNRLSEKLLALGDLCTPGQHAVSMAFKSLESWLLRFGWDLKGEYVRSGNVMLEDGEMVEAELSDFEDEDERGEFAPTIVEMENGTEAGLLSWDA</sequence>
<dbReference type="CDD" id="cd13778">
    <property type="entry name" value="Aar2_C"/>
    <property type="match status" value="1"/>
</dbReference>
<organism evidence="4 5">
    <name type="scientific">Xylaria hypoxylon</name>
    <dbReference type="NCBI Taxonomy" id="37992"/>
    <lineage>
        <taxon>Eukaryota</taxon>
        <taxon>Fungi</taxon>
        <taxon>Dikarya</taxon>
        <taxon>Ascomycota</taxon>
        <taxon>Pezizomycotina</taxon>
        <taxon>Sordariomycetes</taxon>
        <taxon>Xylariomycetidae</taxon>
        <taxon>Xylariales</taxon>
        <taxon>Xylariaceae</taxon>
        <taxon>Xylaria</taxon>
    </lineage>
</organism>
<evidence type="ECO:0000259" key="2">
    <source>
        <dbReference type="Pfam" id="PF05282"/>
    </source>
</evidence>
<name>A0A4Z0YSE3_9PEZI</name>
<dbReference type="GO" id="GO:0000244">
    <property type="term" value="P:spliceosomal tri-snRNP complex assembly"/>
    <property type="evidence" value="ECO:0007669"/>
    <property type="project" value="TreeGrafter"/>
</dbReference>
<reference evidence="4 5" key="1">
    <citation type="submission" date="2019-03" db="EMBL/GenBank/DDBJ databases">
        <title>Draft genome sequence of Xylaria hypoxylon DSM 108379, a ubiquitous saprotrophic-parasitic fungi on hardwood.</title>
        <authorList>
            <person name="Buettner E."/>
            <person name="Leonhardt S."/>
            <person name="Gebauer A.M."/>
            <person name="Liers C."/>
            <person name="Hofrichter M."/>
            <person name="Kellner H."/>
        </authorList>
    </citation>
    <scope>NUCLEOTIDE SEQUENCE [LARGE SCALE GENOMIC DNA]</scope>
    <source>
        <strain evidence="4 5">DSM 108379</strain>
    </source>
</reference>
<dbReference type="Gene3D" id="2.60.34.20">
    <property type="match status" value="1"/>
</dbReference>
<dbReference type="Pfam" id="PF05282">
    <property type="entry name" value="AAR2"/>
    <property type="match status" value="1"/>
</dbReference>
<dbReference type="EMBL" id="SKBN01000110">
    <property type="protein sequence ID" value="TGJ82948.1"/>
    <property type="molecule type" value="Genomic_DNA"/>
</dbReference>
<gene>
    <name evidence="4" type="ORF">E0Z10_g5825</name>
</gene>
<evidence type="ECO:0000313" key="4">
    <source>
        <dbReference type="EMBL" id="TGJ82948.1"/>
    </source>
</evidence>
<dbReference type="InterPro" id="IPR033648">
    <property type="entry name" value="AAR2_C"/>
</dbReference>
<comment type="similarity">
    <text evidence="1">Belongs to the AAR2 family.</text>
</comment>
<dbReference type="InterPro" id="IPR038516">
    <property type="entry name" value="AAR2_N_sf"/>
</dbReference>
<dbReference type="Proteomes" id="UP000297716">
    <property type="component" value="Unassembled WGS sequence"/>
</dbReference>
<dbReference type="AlphaFoldDB" id="A0A4Z0YSE3"/>
<dbReference type="CDD" id="cd13777">
    <property type="entry name" value="Aar2_N"/>
    <property type="match status" value="1"/>
</dbReference>
<dbReference type="InterPro" id="IPR033647">
    <property type="entry name" value="Aar2_N"/>
</dbReference>
<dbReference type="STRING" id="37992.A0A4Z0YSE3"/>
<dbReference type="PANTHER" id="PTHR12689">
    <property type="entry name" value="A1 CISTRON SPLICING FACTOR AAR2-RELATED"/>
    <property type="match status" value="1"/>
</dbReference>
<evidence type="ECO:0000259" key="3">
    <source>
        <dbReference type="Pfam" id="PF20981"/>
    </source>
</evidence>
<feature type="domain" description="AAR2 N-terminal" evidence="3">
    <location>
        <begin position="20"/>
        <end position="176"/>
    </location>
</feature>
<dbReference type="Gene3D" id="1.25.40.550">
    <property type="entry name" value="Aar2, C-terminal domain-like"/>
    <property type="match status" value="1"/>
</dbReference>
<evidence type="ECO:0000313" key="5">
    <source>
        <dbReference type="Proteomes" id="UP000297716"/>
    </source>
</evidence>
<comment type="caution">
    <text evidence="4">The sequence shown here is derived from an EMBL/GenBank/DDBJ whole genome shotgun (WGS) entry which is preliminary data.</text>
</comment>
<dbReference type="OrthoDB" id="201752at2759"/>
<feature type="domain" description="AAR2 C-terminal" evidence="2">
    <location>
        <begin position="220"/>
        <end position="384"/>
    </location>
</feature>
<evidence type="ECO:0000256" key="1">
    <source>
        <dbReference type="ARBA" id="ARBA00006281"/>
    </source>
</evidence>